<keyword evidence="2" id="KW-1185">Reference proteome</keyword>
<dbReference type="AlphaFoldDB" id="A0A3M6UN36"/>
<proteinExistence type="predicted"/>
<evidence type="ECO:0000313" key="1">
    <source>
        <dbReference type="EMBL" id="RMX55055.1"/>
    </source>
</evidence>
<dbReference type="PANTHER" id="PTHR46289">
    <property type="entry name" value="52 KDA REPRESSOR OF THE INHIBITOR OF THE PROTEIN KINASE-LIKE PROTEIN-RELATED"/>
    <property type="match status" value="1"/>
</dbReference>
<organism evidence="1 2">
    <name type="scientific">Pocillopora damicornis</name>
    <name type="common">Cauliflower coral</name>
    <name type="synonym">Millepora damicornis</name>
    <dbReference type="NCBI Taxonomy" id="46731"/>
    <lineage>
        <taxon>Eukaryota</taxon>
        <taxon>Metazoa</taxon>
        <taxon>Cnidaria</taxon>
        <taxon>Anthozoa</taxon>
        <taxon>Hexacorallia</taxon>
        <taxon>Scleractinia</taxon>
        <taxon>Astrocoeniina</taxon>
        <taxon>Pocilloporidae</taxon>
        <taxon>Pocillopora</taxon>
    </lineage>
</organism>
<evidence type="ECO:0008006" key="3">
    <source>
        <dbReference type="Google" id="ProtNLM"/>
    </source>
</evidence>
<protein>
    <recommendedName>
        <fullName evidence="3">DUF4371 domain-containing protein</fullName>
    </recommendedName>
</protein>
<dbReference type="Proteomes" id="UP000275408">
    <property type="component" value="Unassembled WGS sequence"/>
</dbReference>
<gene>
    <name evidence="1" type="ORF">pdam_00007271</name>
</gene>
<comment type="caution">
    <text evidence="1">The sequence shown here is derived from an EMBL/GenBank/DDBJ whole genome shotgun (WGS) entry which is preliminary data.</text>
</comment>
<dbReference type="PANTHER" id="PTHR46289:SF17">
    <property type="entry name" value="HAT C-TERMINAL DIMERISATION DOMAIN-CONTAINING PROTEIN"/>
    <property type="match status" value="1"/>
</dbReference>
<evidence type="ECO:0000313" key="2">
    <source>
        <dbReference type="Proteomes" id="UP000275408"/>
    </source>
</evidence>
<name>A0A3M6UN36_POCDA</name>
<accession>A0A3M6UN36</accession>
<reference evidence="1 2" key="1">
    <citation type="journal article" date="2018" name="Sci. Rep.">
        <title>Comparative analysis of the Pocillopora damicornis genome highlights role of immune system in coral evolution.</title>
        <authorList>
            <person name="Cunning R."/>
            <person name="Bay R.A."/>
            <person name="Gillette P."/>
            <person name="Baker A.C."/>
            <person name="Traylor-Knowles N."/>
        </authorList>
    </citation>
    <scope>NUCLEOTIDE SEQUENCE [LARGE SCALE GENOMIC DNA]</scope>
    <source>
        <strain evidence="1">RSMAS</strain>
        <tissue evidence="1">Whole animal</tissue>
    </source>
</reference>
<dbReference type="STRING" id="46731.A0A3M6UN36"/>
<dbReference type="EMBL" id="RCHS01001135">
    <property type="protein sequence ID" value="RMX55055.1"/>
    <property type="molecule type" value="Genomic_DNA"/>
</dbReference>
<sequence length="346" mass="38099">MSSSRNGMRVKVAEKYPNATYVHCRSHVLNLVISSGCKAVRSIQNQFDNVRKLTWFLNVGAKTKEIFLRTAAVSRNGVQAKVAEKYPNATYVYCRSHVLNLAISCGCKAVQSIQNLFDNVSKLTAKTKEIFLRTAAATDDSELLSALVACAAEDEDESAKTLEEGSKRQTVRKFCASCWSAKVTTLSALLAKYGSVLLALDEISSSSSGDAKRHASAYSRLLQDSEFIVALTVSQFVLSFLAQVTKSLQVKSCNLGDAYQSLTDRHIEKIKNYFSKHLDFSEKSDFDAELARWWMKQAMEPESEQEGAMPDCSLQEFPGVHKVLSIFPTAPAEVSVANAPSQSYAV</sequence>
<dbReference type="InterPro" id="IPR052958">
    <property type="entry name" value="IFN-induced_PKR_regulator"/>
</dbReference>